<evidence type="ECO:0000256" key="11">
    <source>
        <dbReference type="ARBA" id="ARBA00023196"/>
    </source>
</evidence>
<feature type="domain" description="ATP synthase alpha subunit C-terminal" evidence="16">
    <location>
        <begin position="376"/>
        <end position="499"/>
    </location>
</feature>
<keyword evidence="5 14" id="KW-0547">Nucleotide-binding</keyword>
<dbReference type="NCBIfam" id="TIGR00962">
    <property type="entry name" value="atpA"/>
    <property type="match status" value="1"/>
</dbReference>
<keyword evidence="8 14" id="KW-1278">Translocase</keyword>
<evidence type="ECO:0000256" key="4">
    <source>
        <dbReference type="ARBA" id="ARBA00022448"/>
    </source>
</evidence>
<dbReference type="Pfam" id="PF00306">
    <property type="entry name" value="ATP-synt_ab_C"/>
    <property type="match status" value="1"/>
</dbReference>
<evidence type="ECO:0000256" key="7">
    <source>
        <dbReference type="ARBA" id="ARBA00022840"/>
    </source>
</evidence>
<dbReference type="InterPro" id="IPR033732">
    <property type="entry name" value="ATP_synth_F1_a_nt-bd_dom"/>
</dbReference>
<organism evidence="18 19">
    <name type="scientific">Zobellia barbeyronii</name>
    <dbReference type="NCBI Taxonomy" id="2748009"/>
    <lineage>
        <taxon>Bacteria</taxon>
        <taxon>Pseudomonadati</taxon>
        <taxon>Bacteroidota</taxon>
        <taxon>Flavobacteriia</taxon>
        <taxon>Flavobacteriales</taxon>
        <taxon>Flavobacteriaceae</taxon>
        <taxon>Zobellia</taxon>
    </lineage>
</organism>
<dbReference type="InterPro" id="IPR017710">
    <property type="entry name" value="Alt_ATP_synth_F1_asu"/>
</dbReference>
<dbReference type="CDD" id="cd18116">
    <property type="entry name" value="ATP-synt_F1_alpha_N"/>
    <property type="match status" value="1"/>
</dbReference>
<keyword evidence="10 14" id="KW-0472">Membrane</keyword>
<keyword evidence="9 14" id="KW-0406">Ion transport</keyword>
<keyword evidence="14" id="KW-1003">Cell membrane</keyword>
<comment type="subcellular location">
    <subcellularLocation>
        <location evidence="14">Cell membrane</location>
        <topology evidence="14">Peripheral membrane protein</topology>
    </subcellularLocation>
    <subcellularLocation>
        <location evidence="2">Membrane</location>
    </subcellularLocation>
</comment>
<evidence type="ECO:0000259" key="16">
    <source>
        <dbReference type="Pfam" id="PF00306"/>
    </source>
</evidence>
<protein>
    <recommendedName>
        <fullName evidence="14">ATP synthase subunit alpha</fullName>
        <ecNumber evidence="14">7.1.2.2</ecNumber>
    </recommendedName>
    <alternativeName>
        <fullName evidence="14">ATP synthase F1 sector subunit alpha</fullName>
    </alternativeName>
    <alternativeName>
        <fullName evidence="14">F-ATPase subunit alpha</fullName>
    </alternativeName>
</protein>
<evidence type="ECO:0000256" key="6">
    <source>
        <dbReference type="ARBA" id="ARBA00022781"/>
    </source>
</evidence>
<dbReference type="EC" id="7.1.2.2" evidence="14"/>
<dbReference type="RefSeq" id="WP_214611745.1">
    <property type="nucleotide sequence ID" value="NZ_JACATN010000003.1"/>
</dbReference>
<comment type="caution">
    <text evidence="18">The sequence shown here is derived from an EMBL/GenBank/DDBJ whole genome shotgun (WGS) entry which is preliminary data.</text>
</comment>
<keyword evidence="4 14" id="KW-0813">Transport</keyword>
<dbReference type="NCBIfam" id="NF009884">
    <property type="entry name" value="PRK13343.1"/>
    <property type="match status" value="1"/>
</dbReference>
<keyword evidence="6 14" id="KW-0375">Hydrogen ion transport</keyword>
<sequence>MGATDYKSLVNDTFDELAKHTKEHEFNLAPKEVGRVTSVSAGVVKVSGLPNVGYEELLKFPGNLYGIAFSIEEDEIGAILLGEDSDLDAGDLVERTNRVMDVPVGKALLGRVIGPLGEPMDDKGAISYEKRLPIERSATPIMDRSGVSMPLQTGIKVIDALIPIGRGQRELILGDRQTGKTAIALDTIVNQKDKDVICVYCAIGQRASAVAKVIADLKENGAMEYTIVMVTEGNDSPGLQYIAPYAATSIAEYFMQIGKDVLIVYDDLTNHARAYRELSLLLKRPPGREAFPGDIFYIHSRLLERSTHLSDELGGGSLTALPIIETEAQNMSAYIPTNLISITDGQIYLSPKQFELGILPAVEVGKSVSRVGGKAQLPAYRAIAGDLKLGFSQFEELETFARFGSHLDEETKNVIEHGKRIREILKQNELQPLSVAEQIGVLLTLTQGFFDTISLENMREAEKAVIKSIATLPEAIQKSLYSDKGLDDAGRESMLAATKTALKEFQKAE</sequence>
<evidence type="ECO:0000256" key="5">
    <source>
        <dbReference type="ARBA" id="ARBA00022741"/>
    </source>
</evidence>
<evidence type="ECO:0000256" key="1">
    <source>
        <dbReference type="ARBA" id="ARBA00003784"/>
    </source>
</evidence>
<evidence type="ECO:0000313" key="18">
    <source>
        <dbReference type="EMBL" id="MBT2161590.1"/>
    </source>
</evidence>
<feature type="site" description="Required for activity" evidence="14">
    <location>
        <position position="367"/>
    </location>
</feature>
<reference evidence="18 19" key="1">
    <citation type="submission" date="2020-06" db="EMBL/GenBank/DDBJ databases">
        <authorList>
            <person name="Isaeva M.P."/>
            <person name="Chernysheva N.Y."/>
        </authorList>
    </citation>
    <scope>NUCLEOTIDE SEQUENCE [LARGE SCALE GENOMIC DNA]</scope>
    <source>
        <strain evidence="18 19">KMM 6746</strain>
    </source>
</reference>
<dbReference type="CDD" id="cd18113">
    <property type="entry name" value="ATP-synt_F1_alpha_C"/>
    <property type="match status" value="1"/>
</dbReference>
<evidence type="ECO:0000313" key="19">
    <source>
        <dbReference type="Proteomes" id="UP000740413"/>
    </source>
</evidence>
<evidence type="ECO:0000256" key="8">
    <source>
        <dbReference type="ARBA" id="ARBA00022967"/>
    </source>
</evidence>
<evidence type="ECO:0000256" key="2">
    <source>
        <dbReference type="ARBA" id="ARBA00004370"/>
    </source>
</evidence>
<evidence type="ECO:0000256" key="13">
    <source>
        <dbReference type="ARBA" id="ARBA00026013"/>
    </source>
</evidence>
<comment type="similarity">
    <text evidence="3 14">Belongs to the ATPase alpha/beta chains family.</text>
</comment>
<feature type="domain" description="ATPase F1/V1/A1 complex alpha/beta subunit nucleotide-binding" evidence="15">
    <location>
        <begin position="154"/>
        <end position="369"/>
    </location>
</feature>
<keyword evidence="7 14" id="KW-0067">ATP-binding</keyword>
<keyword evidence="19" id="KW-1185">Reference proteome</keyword>
<dbReference type="CDD" id="cd01132">
    <property type="entry name" value="F1-ATPase_alpha_CD"/>
    <property type="match status" value="1"/>
</dbReference>
<dbReference type="SUPFAM" id="SSF50615">
    <property type="entry name" value="N-terminal domain of alpha and beta subunits of F1 ATP synthase"/>
    <property type="match status" value="1"/>
</dbReference>
<dbReference type="InterPro" id="IPR000793">
    <property type="entry name" value="ATP_synth_asu_C"/>
</dbReference>
<reference evidence="19" key="2">
    <citation type="submission" date="2023-07" db="EMBL/GenBank/DDBJ databases">
        <title>Zobellia barbeyronii sp. nov., a new marine flavobacterium, isolated from green and red algae.</title>
        <authorList>
            <person name="Nedashkovskaya O.I."/>
            <person name="Otstavnykh N."/>
            <person name="Zhukova N."/>
            <person name="Guzev K."/>
            <person name="Chausova V."/>
            <person name="Tekutyeva L."/>
            <person name="Mikhailov V."/>
            <person name="Isaeva M."/>
        </authorList>
    </citation>
    <scope>NUCLEOTIDE SEQUENCE [LARGE SCALE GENOMIC DNA]</scope>
    <source>
        <strain evidence="19">KMM 6746</strain>
    </source>
</reference>
<dbReference type="InterPro" id="IPR038376">
    <property type="entry name" value="ATP_synth_asu_C_sf"/>
</dbReference>
<evidence type="ECO:0000256" key="14">
    <source>
        <dbReference type="HAMAP-Rule" id="MF_01346"/>
    </source>
</evidence>
<keyword evidence="12 14" id="KW-0066">ATP synthesis</keyword>
<dbReference type="NCBIfam" id="TIGR03324">
    <property type="entry name" value="alt_F1F0_F1_al"/>
    <property type="match status" value="1"/>
</dbReference>
<dbReference type="InterPro" id="IPR004100">
    <property type="entry name" value="ATPase_F1/V1/A1_a/bsu_N"/>
</dbReference>
<evidence type="ECO:0000256" key="12">
    <source>
        <dbReference type="ARBA" id="ARBA00023310"/>
    </source>
</evidence>
<comment type="function">
    <text evidence="1 14">Produces ATP from ADP in the presence of a proton gradient across the membrane. The alpha chain is a regulatory subunit.</text>
</comment>
<comment type="catalytic activity">
    <reaction evidence="14">
        <text>ATP + H2O + 4 H(+)(in) = ADP + phosphate + 5 H(+)(out)</text>
        <dbReference type="Rhea" id="RHEA:57720"/>
        <dbReference type="ChEBI" id="CHEBI:15377"/>
        <dbReference type="ChEBI" id="CHEBI:15378"/>
        <dbReference type="ChEBI" id="CHEBI:30616"/>
        <dbReference type="ChEBI" id="CHEBI:43474"/>
        <dbReference type="ChEBI" id="CHEBI:456216"/>
        <dbReference type="EC" id="7.1.2.2"/>
    </reaction>
</comment>
<evidence type="ECO:0000256" key="3">
    <source>
        <dbReference type="ARBA" id="ARBA00008936"/>
    </source>
</evidence>
<dbReference type="Gene3D" id="3.40.50.300">
    <property type="entry name" value="P-loop containing nucleotide triphosphate hydrolases"/>
    <property type="match status" value="1"/>
</dbReference>
<evidence type="ECO:0000259" key="15">
    <source>
        <dbReference type="Pfam" id="PF00006"/>
    </source>
</evidence>
<dbReference type="InterPro" id="IPR027417">
    <property type="entry name" value="P-loop_NTPase"/>
</dbReference>
<dbReference type="HAMAP" id="MF_01346">
    <property type="entry name" value="ATP_synth_alpha_bact"/>
    <property type="match status" value="1"/>
</dbReference>
<dbReference type="PANTHER" id="PTHR48082:SF2">
    <property type="entry name" value="ATP SYNTHASE SUBUNIT ALPHA, MITOCHONDRIAL"/>
    <property type="match status" value="1"/>
</dbReference>
<dbReference type="Pfam" id="PF02874">
    <property type="entry name" value="ATP-synt_ab_N"/>
    <property type="match status" value="1"/>
</dbReference>
<name>A0ABS5WFF4_9FLAO</name>
<dbReference type="SUPFAM" id="SSF47917">
    <property type="entry name" value="C-terminal domain of alpha and beta subunits of F1 ATP synthase"/>
    <property type="match status" value="1"/>
</dbReference>
<dbReference type="PANTHER" id="PTHR48082">
    <property type="entry name" value="ATP SYNTHASE SUBUNIT ALPHA, MITOCHONDRIAL"/>
    <property type="match status" value="1"/>
</dbReference>
<dbReference type="InterPro" id="IPR023366">
    <property type="entry name" value="ATP_synth_asu-like_sf"/>
</dbReference>
<dbReference type="SUPFAM" id="SSF52540">
    <property type="entry name" value="P-loop containing nucleoside triphosphate hydrolases"/>
    <property type="match status" value="1"/>
</dbReference>
<dbReference type="Proteomes" id="UP000740413">
    <property type="component" value="Unassembled WGS sequence"/>
</dbReference>
<gene>
    <name evidence="14" type="primary">atpA</name>
    <name evidence="18" type="ORF">HW347_09950</name>
</gene>
<accession>A0ABS5WFF4</accession>
<feature type="binding site" evidence="14">
    <location>
        <begin position="174"/>
        <end position="181"/>
    </location>
    <ligand>
        <name>ATP</name>
        <dbReference type="ChEBI" id="CHEBI:30616"/>
    </ligand>
</feature>
<keyword evidence="11 14" id="KW-0139">CF(1)</keyword>
<evidence type="ECO:0000259" key="17">
    <source>
        <dbReference type="Pfam" id="PF02874"/>
    </source>
</evidence>
<feature type="domain" description="ATPase F1/V1/A1 complex alpha/beta subunit N-terminal" evidence="17">
    <location>
        <begin position="32"/>
        <end position="97"/>
    </location>
</feature>
<dbReference type="InterPro" id="IPR000194">
    <property type="entry name" value="ATPase_F1/V1/A1_a/bsu_nucl-bd"/>
</dbReference>
<dbReference type="EMBL" id="JACATN010000003">
    <property type="protein sequence ID" value="MBT2161590.1"/>
    <property type="molecule type" value="Genomic_DNA"/>
</dbReference>
<dbReference type="Gene3D" id="1.20.150.20">
    <property type="entry name" value="ATP synthase alpha/beta chain, C-terminal domain"/>
    <property type="match status" value="1"/>
</dbReference>
<dbReference type="InterPro" id="IPR036121">
    <property type="entry name" value="ATPase_F1/V1/A1_a/bsu_N_sf"/>
</dbReference>
<evidence type="ECO:0000256" key="10">
    <source>
        <dbReference type="ARBA" id="ARBA00023136"/>
    </source>
</evidence>
<comment type="subunit">
    <text evidence="13">F-type ATPases have 2 components, CF(1) - the catalytic core - and CF(0) - the membrane proton channel. CF(1) has five subunits: alpha(3), beta(3), gamma(1), delta(1), epsilon(1). CF(0) has four main subunits: a(1), b(1), b'(1) and c(9-12).</text>
</comment>
<dbReference type="InterPro" id="IPR005294">
    <property type="entry name" value="ATP_synth_F1_asu"/>
</dbReference>
<proteinExistence type="inferred from homology"/>
<evidence type="ECO:0000256" key="9">
    <source>
        <dbReference type="ARBA" id="ARBA00023065"/>
    </source>
</evidence>
<dbReference type="Gene3D" id="2.40.30.20">
    <property type="match status" value="1"/>
</dbReference>
<dbReference type="Pfam" id="PF00006">
    <property type="entry name" value="ATP-synt_ab"/>
    <property type="match status" value="1"/>
</dbReference>